<sequence>MTSLGEHSHSQGREEQRPRFNPSEHLLQIRSGNRGELRDYLPVQWRLVWFRELCPQGTIETEMVHLDLERETEEEYYGYNSETRRNEKMVRRARGFVIFRAVVKDGKGGVATGTKSEKAASFPDFIEKAETGAIGRALAALGFGTQFAPELDEEHRIVDSPVERAAAHSTGEHAPEAAAASDLEAASSNARGTAVPAVSPSRQRTSSRSGNGSDSEHGPITDQQLASIRKLCDTLGKSEPNDLASWNYAAARELILQLSREYRQRNESRKAS</sequence>
<keyword evidence="3" id="KW-1185">Reference proteome</keyword>
<feature type="region of interest" description="Disordered" evidence="1">
    <location>
        <begin position="163"/>
        <end position="223"/>
    </location>
</feature>
<feature type="compositionally biased region" description="Basic and acidic residues" evidence="1">
    <location>
        <begin position="163"/>
        <end position="175"/>
    </location>
</feature>
<dbReference type="Proteomes" id="UP000248706">
    <property type="component" value="Unassembled WGS sequence"/>
</dbReference>
<reference evidence="2 3" key="1">
    <citation type="submission" date="2016-08" db="EMBL/GenBank/DDBJ databases">
        <title>Analysis of Carbohydrate Active Enzymes in Thermogemmatispora T81 Reveals Carbohydrate Degradation Ability.</title>
        <authorList>
            <person name="Tomazini A."/>
            <person name="Lal S."/>
            <person name="Stott M."/>
            <person name="Henrissat B."/>
            <person name="Polikarpov I."/>
            <person name="Sparling R."/>
            <person name="Levin D.B."/>
        </authorList>
    </citation>
    <scope>NUCLEOTIDE SEQUENCE [LARGE SCALE GENOMIC DNA]</scope>
    <source>
        <strain evidence="2 3">T81</strain>
    </source>
</reference>
<feature type="compositionally biased region" description="Polar residues" evidence="1">
    <location>
        <begin position="200"/>
        <end position="213"/>
    </location>
</feature>
<dbReference type="OrthoDB" id="160261at2"/>
<organism evidence="2 3">
    <name type="scientific">Thermogemmatispora tikiterensis</name>
    <dbReference type="NCBI Taxonomy" id="1825093"/>
    <lineage>
        <taxon>Bacteria</taxon>
        <taxon>Bacillati</taxon>
        <taxon>Chloroflexota</taxon>
        <taxon>Ktedonobacteria</taxon>
        <taxon>Thermogemmatisporales</taxon>
        <taxon>Thermogemmatisporaceae</taxon>
        <taxon>Thermogemmatispora</taxon>
    </lineage>
</organism>
<proteinExistence type="predicted"/>
<name>A0A328VL00_9CHLR</name>
<evidence type="ECO:0000313" key="2">
    <source>
        <dbReference type="EMBL" id="RAQ96263.1"/>
    </source>
</evidence>
<evidence type="ECO:0000313" key="3">
    <source>
        <dbReference type="Proteomes" id="UP000248706"/>
    </source>
</evidence>
<feature type="region of interest" description="Disordered" evidence="1">
    <location>
        <begin position="1"/>
        <end position="24"/>
    </location>
</feature>
<feature type="compositionally biased region" description="Low complexity" evidence="1">
    <location>
        <begin position="176"/>
        <end position="190"/>
    </location>
</feature>
<dbReference type="EMBL" id="MCIF01000002">
    <property type="protein sequence ID" value="RAQ96263.1"/>
    <property type="molecule type" value="Genomic_DNA"/>
</dbReference>
<dbReference type="RefSeq" id="WP_112429697.1">
    <property type="nucleotide sequence ID" value="NZ_MCIF01000002.1"/>
</dbReference>
<gene>
    <name evidence="2" type="ORF">A4R35_12025</name>
</gene>
<comment type="caution">
    <text evidence="2">The sequence shown here is derived from an EMBL/GenBank/DDBJ whole genome shotgun (WGS) entry which is preliminary data.</text>
</comment>
<accession>A0A328VL00</accession>
<feature type="compositionally biased region" description="Basic and acidic residues" evidence="1">
    <location>
        <begin position="1"/>
        <end position="18"/>
    </location>
</feature>
<protein>
    <submittedName>
        <fullName evidence="2">Uncharacterized protein</fullName>
    </submittedName>
</protein>
<evidence type="ECO:0000256" key="1">
    <source>
        <dbReference type="SAM" id="MobiDB-lite"/>
    </source>
</evidence>
<dbReference type="AlphaFoldDB" id="A0A328VL00"/>